<organism evidence="1 2">
    <name type="scientific">Fusicatenibacter faecihominis</name>
    <dbReference type="NCBI Taxonomy" id="2881276"/>
    <lineage>
        <taxon>Bacteria</taxon>
        <taxon>Bacillati</taxon>
        <taxon>Bacillota</taxon>
        <taxon>Clostridia</taxon>
        <taxon>Lachnospirales</taxon>
        <taxon>Lachnospiraceae</taxon>
        <taxon>Fusicatenibacter</taxon>
    </lineage>
</organism>
<evidence type="ECO:0000313" key="1">
    <source>
        <dbReference type="EMBL" id="MCC2191613.1"/>
    </source>
</evidence>
<comment type="caution">
    <text evidence="1">The sequence shown here is derived from an EMBL/GenBank/DDBJ whole genome shotgun (WGS) entry which is preliminary data.</text>
</comment>
<evidence type="ECO:0000313" key="2">
    <source>
        <dbReference type="Proteomes" id="UP001197875"/>
    </source>
</evidence>
<reference evidence="1 2" key="1">
    <citation type="submission" date="2021-10" db="EMBL/GenBank/DDBJ databases">
        <title>Anaerobic single-cell dispensing facilitates the cultivation of human gut bacteria.</title>
        <authorList>
            <person name="Afrizal A."/>
        </authorList>
    </citation>
    <scope>NUCLEOTIDE SEQUENCE [LARGE SCALE GENOMIC DNA]</scope>
    <source>
        <strain evidence="1 2">CLA-AA-H277</strain>
    </source>
</reference>
<dbReference type="RefSeq" id="WP_227616401.1">
    <property type="nucleotide sequence ID" value="NZ_JAJEPR010000079.1"/>
</dbReference>
<dbReference type="AlphaFoldDB" id="A0AAE3DW36"/>
<accession>A0AAE3DW36</accession>
<protein>
    <submittedName>
        <fullName evidence="1">Uncharacterized protein</fullName>
    </submittedName>
</protein>
<sequence length="236" mass="27127">MALATPDWRLCRTVIFIKRQTGKKYNFDSDSAALYAYHIFVYENGDTIVAIFHRQNGSGCKSVFLETANKALKSVGLKLDMDLIVPPFNEIQGGSPTRMTLQFTRENNSSDIADHMKVSKKKCIIRDLGLNLEASENRKILGIIQKMQLKRINKEDAFSQIKAELPNSEEYNDAEIRLKIGNQAKNVKWNDFEHIMGNYDITQKLYEGYRATQNFAEVLIELADEYYQRIIESEVI</sequence>
<name>A0AAE3DW36_9FIRM</name>
<dbReference type="EMBL" id="JAJEPR010000079">
    <property type="protein sequence ID" value="MCC2191613.1"/>
    <property type="molecule type" value="Genomic_DNA"/>
</dbReference>
<dbReference type="Proteomes" id="UP001197875">
    <property type="component" value="Unassembled WGS sequence"/>
</dbReference>
<proteinExistence type="predicted"/>
<gene>
    <name evidence="1" type="ORF">LKD71_17785</name>
</gene>
<keyword evidence="2" id="KW-1185">Reference proteome</keyword>